<evidence type="ECO:0000256" key="4">
    <source>
        <dbReference type="PROSITE-ProRule" id="PRU00042"/>
    </source>
</evidence>
<dbReference type="GO" id="GO:0000981">
    <property type="term" value="F:DNA-binding transcription factor activity, RNA polymerase II-specific"/>
    <property type="evidence" value="ECO:0007669"/>
    <property type="project" value="TreeGrafter"/>
</dbReference>
<dbReference type="GO" id="GO:0008270">
    <property type="term" value="F:zinc ion binding"/>
    <property type="evidence" value="ECO:0007669"/>
    <property type="project" value="UniProtKB-KW"/>
</dbReference>
<dbReference type="Gene3D" id="3.30.160.60">
    <property type="entry name" value="Classic Zinc Finger"/>
    <property type="match status" value="3"/>
</dbReference>
<dbReference type="PANTHER" id="PTHR23235:SF120">
    <property type="entry name" value="KRUPPEL-LIKE FACTOR 15"/>
    <property type="match status" value="1"/>
</dbReference>
<dbReference type="InterPro" id="IPR036236">
    <property type="entry name" value="Znf_C2H2_sf"/>
</dbReference>
<accession>A0A0L6U7M0</accession>
<dbReference type="PROSITE" id="PS50157">
    <property type="entry name" value="ZINC_FINGER_C2H2_2"/>
    <property type="match status" value="2"/>
</dbReference>
<feature type="domain" description="C2H2-type" evidence="6">
    <location>
        <begin position="257"/>
        <end position="287"/>
    </location>
</feature>
<dbReference type="GO" id="GO:0000978">
    <property type="term" value="F:RNA polymerase II cis-regulatory region sequence-specific DNA binding"/>
    <property type="evidence" value="ECO:0007669"/>
    <property type="project" value="TreeGrafter"/>
</dbReference>
<dbReference type="STRING" id="27349.A0A0L6U7M0"/>
<evidence type="ECO:0000313" key="8">
    <source>
        <dbReference type="Proteomes" id="UP000037035"/>
    </source>
</evidence>
<feature type="compositionally biased region" description="Polar residues" evidence="5">
    <location>
        <begin position="210"/>
        <end position="222"/>
    </location>
</feature>
<evidence type="ECO:0000256" key="3">
    <source>
        <dbReference type="ARBA" id="ARBA00022833"/>
    </source>
</evidence>
<dbReference type="Proteomes" id="UP000037035">
    <property type="component" value="Unassembled WGS sequence"/>
</dbReference>
<evidence type="ECO:0000256" key="5">
    <source>
        <dbReference type="SAM" id="MobiDB-lite"/>
    </source>
</evidence>
<dbReference type="InterPro" id="IPR013087">
    <property type="entry name" value="Znf_C2H2_type"/>
</dbReference>
<evidence type="ECO:0000313" key="7">
    <source>
        <dbReference type="EMBL" id="KNZ44509.1"/>
    </source>
</evidence>
<dbReference type="Pfam" id="PF00096">
    <property type="entry name" value="zf-C2H2"/>
    <property type="match status" value="2"/>
</dbReference>
<evidence type="ECO:0000259" key="6">
    <source>
        <dbReference type="PROSITE" id="PS50157"/>
    </source>
</evidence>
<organism evidence="7 8">
    <name type="scientific">Puccinia sorghi</name>
    <dbReference type="NCBI Taxonomy" id="27349"/>
    <lineage>
        <taxon>Eukaryota</taxon>
        <taxon>Fungi</taxon>
        <taxon>Dikarya</taxon>
        <taxon>Basidiomycota</taxon>
        <taxon>Pucciniomycotina</taxon>
        <taxon>Pucciniomycetes</taxon>
        <taxon>Pucciniales</taxon>
        <taxon>Pucciniaceae</taxon>
        <taxon>Puccinia</taxon>
    </lineage>
</organism>
<comment type="caution">
    <text evidence="7">The sequence shown here is derived from an EMBL/GenBank/DDBJ whole genome shotgun (WGS) entry which is preliminary data.</text>
</comment>
<keyword evidence="3" id="KW-0862">Zinc</keyword>
<sequence>MPNRQYSVKETVMNRPTLPPLRLAVAQFDDTKVLEALGDKPNRLTSHRAACSPRLHSDLSFYSLASSSSPQYKFCNGGVGSPNGDLLSTGQVDNTGHYSLSSSRNSSLSRSFSCFDQPSDSRQYHGEGLQNSQADGLEAQPVSRYPREISSWKQPIPELSISCRATQSKSQWNQDIPHCKSECENNSSPKSHLYYQSQVEVNKNSHVAYSQPDSNLSHQSTGLVEHPQGRSRPERTIAQGVPDFFSKSNVHFPGTRYFCPVEGCSKSFTRNFNLTQHISAIHNDERRFQCTYCKAKFYRRNDLTRHERAHTGLRPYRCECGEDFKRTDLLSRHRHSGNCTYHISTLNT</sequence>
<keyword evidence="2 4" id="KW-0863">Zinc-finger</keyword>
<feature type="domain" description="C2H2-type" evidence="6">
    <location>
        <begin position="288"/>
        <end position="315"/>
    </location>
</feature>
<dbReference type="PROSITE" id="PS00028">
    <property type="entry name" value="ZINC_FINGER_C2H2_1"/>
    <property type="match status" value="2"/>
</dbReference>
<dbReference type="AlphaFoldDB" id="A0A0L6U7M0"/>
<proteinExistence type="predicted"/>
<dbReference type="SMART" id="SM00355">
    <property type="entry name" value="ZnF_C2H2"/>
    <property type="match status" value="2"/>
</dbReference>
<feature type="region of interest" description="Disordered" evidence="5">
    <location>
        <begin position="97"/>
        <end position="139"/>
    </location>
</feature>
<dbReference type="PANTHER" id="PTHR23235">
    <property type="entry name" value="KRUEPPEL-LIKE TRANSCRIPTION FACTOR"/>
    <property type="match status" value="1"/>
</dbReference>
<protein>
    <recommendedName>
        <fullName evidence="6">C2H2-type domain-containing protein</fullName>
    </recommendedName>
</protein>
<dbReference type="VEuPathDB" id="FungiDB:VP01_909g6"/>
<gene>
    <name evidence="7" type="ORF">VP01_909g6</name>
</gene>
<dbReference type="EMBL" id="LAVV01014715">
    <property type="protein sequence ID" value="KNZ44509.1"/>
    <property type="molecule type" value="Genomic_DNA"/>
</dbReference>
<dbReference type="OrthoDB" id="2498342at2759"/>
<reference evidence="7 8" key="1">
    <citation type="submission" date="2015-08" db="EMBL/GenBank/DDBJ databases">
        <title>Next Generation Sequencing and Analysis of the Genome of Puccinia sorghi L Schw, the Causal Agent of Maize Common Rust.</title>
        <authorList>
            <person name="Rochi L."/>
            <person name="Burguener G."/>
            <person name="Darino M."/>
            <person name="Turjanski A."/>
            <person name="Kreff E."/>
            <person name="Dieguez M.J."/>
            <person name="Sacco F."/>
        </authorList>
    </citation>
    <scope>NUCLEOTIDE SEQUENCE [LARGE SCALE GENOMIC DNA]</scope>
    <source>
        <strain evidence="7 8">RO10H11247</strain>
    </source>
</reference>
<keyword evidence="8" id="KW-1185">Reference proteome</keyword>
<feature type="region of interest" description="Disordered" evidence="5">
    <location>
        <begin position="210"/>
        <end position="230"/>
    </location>
</feature>
<evidence type="ECO:0000256" key="2">
    <source>
        <dbReference type="ARBA" id="ARBA00022771"/>
    </source>
</evidence>
<evidence type="ECO:0000256" key="1">
    <source>
        <dbReference type="ARBA" id="ARBA00022723"/>
    </source>
</evidence>
<dbReference type="SUPFAM" id="SSF57667">
    <property type="entry name" value="beta-beta-alpha zinc fingers"/>
    <property type="match status" value="2"/>
</dbReference>
<name>A0A0L6U7M0_9BASI</name>
<keyword evidence="1" id="KW-0479">Metal-binding</keyword>
<feature type="compositionally biased region" description="Low complexity" evidence="5">
    <location>
        <begin position="99"/>
        <end position="113"/>
    </location>
</feature>